<evidence type="ECO:0000313" key="4">
    <source>
        <dbReference type="Proteomes" id="UP000283269"/>
    </source>
</evidence>
<sequence>MSSPLDPTFGFWLIALWIQTLVIETFQIVLFFQVTYSYLIDGFGDVNGLQLLSWQDSYQLLGTFLSAFIVQMYFGYCIYVLDGRSKIIPAIIVGSKSLLGGSNSNKVPGRAGISTDWLWIRFAQLDDKKIKLVSSLQPAFTLICDILITASLVSSLAKRKGSVKLTNSILTTLMINAVNRGVLTAVCALLVLVLFLALPGTFYFFIGVELSGKLYMNSALATLNSRQHIVNKAHIVESTINWNSIPMDGVTSNGIGTVNAVAGEGHVCILVNKQTTNDSELPDYKTPAFASRVV</sequence>
<protein>
    <recommendedName>
        <fullName evidence="2">DUF6534 domain-containing protein</fullName>
    </recommendedName>
</protein>
<keyword evidence="1" id="KW-0812">Transmembrane</keyword>
<dbReference type="OrthoDB" id="3053610at2759"/>
<dbReference type="InterPro" id="IPR045339">
    <property type="entry name" value="DUF6534"/>
</dbReference>
<dbReference type="AlphaFoldDB" id="A0A409X122"/>
<reference evidence="3 4" key="1">
    <citation type="journal article" date="2018" name="Evol. Lett.">
        <title>Horizontal gene cluster transfer increased hallucinogenic mushroom diversity.</title>
        <authorList>
            <person name="Reynolds H.T."/>
            <person name="Vijayakumar V."/>
            <person name="Gluck-Thaler E."/>
            <person name="Korotkin H.B."/>
            <person name="Matheny P.B."/>
            <person name="Slot J.C."/>
        </authorList>
    </citation>
    <scope>NUCLEOTIDE SEQUENCE [LARGE SCALE GENOMIC DNA]</scope>
    <source>
        <strain evidence="3 4">2631</strain>
    </source>
</reference>
<feature type="domain" description="DUF6534" evidence="2">
    <location>
        <begin position="142"/>
        <end position="228"/>
    </location>
</feature>
<name>A0A409X122_PSICY</name>
<dbReference type="InParanoid" id="A0A409X122"/>
<keyword evidence="1" id="KW-0472">Membrane</keyword>
<feature type="transmembrane region" description="Helical" evidence="1">
    <location>
        <begin position="12"/>
        <end position="40"/>
    </location>
</feature>
<dbReference type="Pfam" id="PF20152">
    <property type="entry name" value="DUF6534"/>
    <property type="match status" value="1"/>
</dbReference>
<feature type="transmembrane region" description="Helical" evidence="1">
    <location>
        <begin position="60"/>
        <end position="81"/>
    </location>
</feature>
<gene>
    <name evidence="3" type="ORF">CVT25_011258</name>
</gene>
<dbReference type="Proteomes" id="UP000283269">
    <property type="component" value="Unassembled WGS sequence"/>
</dbReference>
<dbReference type="EMBL" id="NHYD01002874">
    <property type="protein sequence ID" value="PPQ84431.1"/>
    <property type="molecule type" value="Genomic_DNA"/>
</dbReference>
<accession>A0A409X122</accession>
<evidence type="ECO:0000259" key="2">
    <source>
        <dbReference type="Pfam" id="PF20152"/>
    </source>
</evidence>
<comment type="caution">
    <text evidence="3">The sequence shown here is derived from an EMBL/GenBank/DDBJ whole genome shotgun (WGS) entry which is preliminary data.</text>
</comment>
<feature type="transmembrane region" description="Helical" evidence="1">
    <location>
        <begin position="177"/>
        <end position="206"/>
    </location>
</feature>
<organism evidence="3 4">
    <name type="scientific">Psilocybe cyanescens</name>
    <dbReference type="NCBI Taxonomy" id="93625"/>
    <lineage>
        <taxon>Eukaryota</taxon>
        <taxon>Fungi</taxon>
        <taxon>Dikarya</taxon>
        <taxon>Basidiomycota</taxon>
        <taxon>Agaricomycotina</taxon>
        <taxon>Agaricomycetes</taxon>
        <taxon>Agaricomycetidae</taxon>
        <taxon>Agaricales</taxon>
        <taxon>Agaricineae</taxon>
        <taxon>Strophariaceae</taxon>
        <taxon>Psilocybe</taxon>
    </lineage>
</organism>
<evidence type="ECO:0000313" key="3">
    <source>
        <dbReference type="EMBL" id="PPQ84431.1"/>
    </source>
</evidence>
<evidence type="ECO:0000256" key="1">
    <source>
        <dbReference type="SAM" id="Phobius"/>
    </source>
</evidence>
<proteinExistence type="predicted"/>
<keyword evidence="4" id="KW-1185">Reference proteome</keyword>
<keyword evidence="1" id="KW-1133">Transmembrane helix</keyword>
<dbReference type="PANTHER" id="PTHR40465">
    <property type="entry name" value="CHROMOSOME 1, WHOLE GENOME SHOTGUN SEQUENCE"/>
    <property type="match status" value="1"/>
</dbReference>
<dbReference type="PANTHER" id="PTHR40465:SF1">
    <property type="entry name" value="DUF6534 DOMAIN-CONTAINING PROTEIN"/>
    <property type="match status" value="1"/>
</dbReference>